<feature type="transmembrane region" description="Helical" evidence="11">
    <location>
        <begin position="61"/>
        <end position="85"/>
    </location>
</feature>
<dbReference type="PANTHER" id="PTHR43547">
    <property type="entry name" value="TWO-COMPONENT HISTIDINE KINASE"/>
    <property type="match status" value="1"/>
</dbReference>
<evidence type="ECO:0000256" key="7">
    <source>
        <dbReference type="ARBA" id="ARBA00022777"/>
    </source>
</evidence>
<dbReference type="CDD" id="cd00082">
    <property type="entry name" value="HisKA"/>
    <property type="match status" value="1"/>
</dbReference>
<reference evidence="14 15" key="1">
    <citation type="submission" date="2018-03" db="EMBL/GenBank/DDBJ databases">
        <title>Genomic Encyclopedia of Archaeal and Bacterial Type Strains, Phase II (KMG-II): from individual species to whole genera.</title>
        <authorList>
            <person name="Goeker M."/>
        </authorList>
    </citation>
    <scope>NUCLEOTIDE SEQUENCE [LARGE SCALE GENOMIC DNA]</scope>
    <source>
        <strain evidence="14 15">DSM 44720</strain>
    </source>
</reference>
<keyword evidence="9" id="KW-0902">Two-component regulatory system</keyword>
<dbReference type="SMART" id="SM00388">
    <property type="entry name" value="HisKA"/>
    <property type="match status" value="1"/>
</dbReference>
<evidence type="ECO:0000313" key="15">
    <source>
        <dbReference type="Proteomes" id="UP000239494"/>
    </source>
</evidence>
<dbReference type="Pfam" id="PF02518">
    <property type="entry name" value="HATPase_c"/>
    <property type="match status" value="1"/>
</dbReference>
<dbReference type="FunFam" id="1.10.287.130:FF:000001">
    <property type="entry name" value="Two-component sensor histidine kinase"/>
    <property type="match status" value="1"/>
</dbReference>
<feature type="region of interest" description="Disordered" evidence="10">
    <location>
        <begin position="1"/>
        <end position="48"/>
    </location>
</feature>
<evidence type="ECO:0000256" key="10">
    <source>
        <dbReference type="SAM" id="MobiDB-lite"/>
    </source>
</evidence>
<evidence type="ECO:0000256" key="6">
    <source>
        <dbReference type="ARBA" id="ARBA00022692"/>
    </source>
</evidence>
<keyword evidence="5" id="KW-0808">Transferase</keyword>
<evidence type="ECO:0000256" key="5">
    <source>
        <dbReference type="ARBA" id="ARBA00022679"/>
    </source>
</evidence>
<organism evidence="14 15">
    <name type="scientific">Umezawaea tangerina</name>
    <dbReference type="NCBI Taxonomy" id="84725"/>
    <lineage>
        <taxon>Bacteria</taxon>
        <taxon>Bacillati</taxon>
        <taxon>Actinomycetota</taxon>
        <taxon>Actinomycetes</taxon>
        <taxon>Pseudonocardiales</taxon>
        <taxon>Pseudonocardiaceae</taxon>
        <taxon>Umezawaea</taxon>
    </lineage>
</organism>
<keyword evidence="11" id="KW-0472">Membrane</keyword>
<evidence type="ECO:0000256" key="9">
    <source>
        <dbReference type="ARBA" id="ARBA00023012"/>
    </source>
</evidence>
<dbReference type="EC" id="2.7.13.3" evidence="3"/>
<dbReference type="InterPro" id="IPR003661">
    <property type="entry name" value="HisK_dim/P_dom"/>
</dbReference>
<dbReference type="CDD" id="cd06225">
    <property type="entry name" value="HAMP"/>
    <property type="match status" value="1"/>
</dbReference>
<evidence type="ECO:0000256" key="3">
    <source>
        <dbReference type="ARBA" id="ARBA00012438"/>
    </source>
</evidence>
<dbReference type="InterPro" id="IPR003594">
    <property type="entry name" value="HATPase_dom"/>
</dbReference>
<comment type="subcellular location">
    <subcellularLocation>
        <location evidence="2">Cell membrane</location>
    </subcellularLocation>
</comment>
<feature type="transmembrane region" description="Helical" evidence="11">
    <location>
        <begin position="186"/>
        <end position="208"/>
    </location>
</feature>
<evidence type="ECO:0000313" key="14">
    <source>
        <dbReference type="EMBL" id="PRY35209.1"/>
    </source>
</evidence>
<dbReference type="Proteomes" id="UP000239494">
    <property type="component" value="Unassembled WGS sequence"/>
</dbReference>
<name>A0A2T0SP71_9PSEU</name>
<feature type="domain" description="HAMP" evidence="13">
    <location>
        <begin position="206"/>
        <end position="258"/>
    </location>
</feature>
<keyword evidence="8 11" id="KW-1133">Transmembrane helix</keyword>
<dbReference type="SMART" id="SM00304">
    <property type="entry name" value="HAMP"/>
    <property type="match status" value="1"/>
</dbReference>
<dbReference type="Pfam" id="PF00512">
    <property type="entry name" value="HisKA"/>
    <property type="match status" value="1"/>
</dbReference>
<dbReference type="GO" id="GO:0005886">
    <property type="term" value="C:plasma membrane"/>
    <property type="evidence" value="ECO:0007669"/>
    <property type="project" value="UniProtKB-SubCell"/>
</dbReference>
<keyword evidence="6 11" id="KW-0812">Transmembrane</keyword>
<protein>
    <recommendedName>
        <fullName evidence="3">histidine kinase</fullName>
        <ecNumber evidence="3">2.7.13.3</ecNumber>
    </recommendedName>
</protein>
<sequence>MRTSSANAGPGENGPGEVGPGEVGPGAGKVGPWKVGRGKVGPEKTSPVKRSLAKTSLAGRITALTVVIAGIAVLVAGFVSVRLVITTARDVTRTTLANQADVVNDQIGETPRGRVVEILQGQGISVVRIGVGGALRGDAAAVQAVRDANRKSGVTGLWIVEVRDRFALVQRADYAGDTTRKLIRNIALALAFGLALAAVAGGLLGNLLSRPLRRTAGVAMAMSSGRRDLRAPEHGPVEVSDVAIAVNGLADALQHSEARQRDFLLSVSHELRTPLTAVIGFSESLADGVVTGSDVVEVGRTIHEESQRLDRLVTDLLDLARLGADDFRLDVADVDLVPVVRSAADVWHARCAAKGLKFTLEMPIHPVVVRTDARRIRQVMDGLLENAVRVTPTGRPVVLSLSSVLQVRDGGPGLSDEDYRIAFDRGALHAKYELSRPVGTGIGLALVHGLVTRLGGTITAGPAPEGGACFTVTLAPGV</sequence>
<dbReference type="InterPro" id="IPR004358">
    <property type="entry name" value="Sig_transdc_His_kin-like_C"/>
</dbReference>
<dbReference type="SMART" id="SM00387">
    <property type="entry name" value="HATPase_c"/>
    <property type="match status" value="1"/>
</dbReference>
<feature type="domain" description="Histidine kinase" evidence="12">
    <location>
        <begin position="266"/>
        <end position="478"/>
    </location>
</feature>
<keyword evidence="7 14" id="KW-0418">Kinase</keyword>
<dbReference type="SUPFAM" id="SSF47384">
    <property type="entry name" value="Homodimeric domain of signal transducing histidine kinase"/>
    <property type="match status" value="1"/>
</dbReference>
<evidence type="ECO:0000259" key="12">
    <source>
        <dbReference type="PROSITE" id="PS50109"/>
    </source>
</evidence>
<keyword evidence="15" id="KW-1185">Reference proteome</keyword>
<dbReference type="EMBL" id="PVTF01000014">
    <property type="protein sequence ID" value="PRY35209.1"/>
    <property type="molecule type" value="Genomic_DNA"/>
</dbReference>
<dbReference type="GO" id="GO:0000155">
    <property type="term" value="F:phosphorelay sensor kinase activity"/>
    <property type="evidence" value="ECO:0007669"/>
    <property type="project" value="InterPro"/>
</dbReference>
<feature type="compositionally biased region" description="Gly residues" evidence="10">
    <location>
        <begin position="11"/>
        <end position="29"/>
    </location>
</feature>
<keyword evidence="4" id="KW-0597">Phosphoprotein</keyword>
<dbReference type="Gene3D" id="3.30.565.10">
    <property type="entry name" value="Histidine kinase-like ATPase, C-terminal domain"/>
    <property type="match status" value="1"/>
</dbReference>
<dbReference type="PRINTS" id="PR00344">
    <property type="entry name" value="BCTRLSENSOR"/>
</dbReference>
<evidence type="ECO:0000256" key="8">
    <source>
        <dbReference type="ARBA" id="ARBA00022989"/>
    </source>
</evidence>
<accession>A0A2T0SP71</accession>
<dbReference type="PANTHER" id="PTHR43547:SF2">
    <property type="entry name" value="HYBRID SIGNAL TRANSDUCTION HISTIDINE KINASE C"/>
    <property type="match status" value="1"/>
</dbReference>
<dbReference type="Pfam" id="PF00672">
    <property type="entry name" value="HAMP"/>
    <property type="match status" value="1"/>
</dbReference>
<evidence type="ECO:0000259" key="13">
    <source>
        <dbReference type="PROSITE" id="PS50885"/>
    </source>
</evidence>
<dbReference type="PROSITE" id="PS50109">
    <property type="entry name" value="HIS_KIN"/>
    <property type="match status" value="1"/>
</dbReference>
<dbReference type="Gene3D" id="6.10.340.10">
    <property type="match status" value="1"/>
</dbReference>
<dbReference type="InterPro" id="IPR036097">
    <property type="entry name" value="HisK_dim/P_sf"/>
</dbReference>
<comment type="catalytic activity">
    <reaction evidence="1">
        <text>ATP + protein L-histidine = ADP + protein N-phospho-L-histidine.</text>
        <dbReference type="EC" id="2.7.13.3"/>
    </reaction>
</comment>
<evidence type="ECO:0000256" key="4">
    <source>
        <dbReference type="ARBA" id="ARBA00022553"/>
    </source>
</evidence>
<dbReference type="InterPro" id="IPR003660">
    <property type="entry name" value="HAMP_dom"/>
</dbReference>
<evidence type="ECO:0000256" key="11">
    <source>
        <dbReference type="SAM" id="Phobius"/>
    </source>
</evidence>
<dbReference type="SUPFAM" id="SSF55874">
    <property type="entry name" value="ATPase domain of HSP90 chaperone/DNA topoisomerase II/histidine kinase"/>
    <property type="match status" value="1"/>
</dbReference>
<dbReference type="InterPro" id="IPR005467">
    <property type="entry name" value="His_kinase_dom"/>
</dbReference>
<dbReference type="Gene3D" id="1.10.287.130">
    <property type="match status" value="1"/>
</dbReference>
<gene>
    <name evidence="14" type="ORF">CLV43_114127</name>
</gene>
<dbReference type="PROSITE" id="PS50885">
    <property type="entry name" value="HAMP"/>
    <property type="match status" value="1"/>
</dbReference>
<comment type="caution">
    <text evidence="14">The sequence shown here is derived from an EMBL/GenBank/DDBJ whole genome shotgun (WGS) entry which is preliminary data.</text>
</comment>
<dbReference type="AlphaFoldDB" id="A0A2T0SP71"/>
<dbReference type="InterPro" id="IPR036890">
    <property type="entry name" value="HATPase_C_sf"/>
</dbReference>
<evidence type="ECO:0000256" key="1">
    <source>
        <dbReference type="ARBA" id="ARBA00000085"/>
    </source>
</evidence>
<proteinExistence type="predicted"/>
<feature type="compositionally biased region" description="Low complexity" evidence="10">
    <location>
        <begin position="1"/>
        <end position="10"/>
    </location>
</feature>
<evidence type="ECO:0000256" key="2">
    <source>
        <dbReference type="ARBA" id="ARBA00004236"/>
    </source>
</evidence>